<dbReference type="CDD" id="cd00038">
    <property type="entry name" value="CAP_ED"/>
    <property type="match status" value="1"/>
</dbReference>
<evidence type="ECO:0000259" key="1">
    <source>
        <dbReference type="Pfam" id="PF00027"/>
    </source>
</evidence>
<gene>
    <name evidence="2" type="ORF">A3860_22430</name>
</gene>
<dbReference type="RefSeq" id="WP_081147344.1">
    <property type="nucleotide sequence ID" value="NZ_LVYD01000043.1"/>
</dbReference>
<sequence length="187" mass="21279">MINNIQRYISLSEEEKNYLNSICSIKHLHRGDHLLQEGAVCRYDAFVLEGSLKGYIIDPVSGREEILFLAIADWWACDLESFHSQTASSMNITAITPATVALISHSAFNELLERIPKLEKYFRIILQNHAAALQTRIYLRNAQDAKSRYKTFLQKYPALNAAIPQYLIASYLGISAEMLSKIRAQKD</sequence>
<dbReference type="EMBL" id="LVYD01000043">
    <property type="protein sequence ID" value="OQP64165.1"/>
    <property type="molecule type" value="Genomic_DNA"/>
</dbReference>
<dbReference type="InterPro" id="IPR000595">
    <property type="entry name" value="cNMP-bd_dom"/>
</dbReference>
<dbReference type="SUPFAM" id="SSF51206">
    <property type="entry name" value="cAMP-binding domain-like"/>
    <property type="match status" value="1"/>
</dbReference>
<comment type="caution">
    <text evidence="2">The sequence shown here is derived from an EMBL/GenBank/DDBJ whole genome shotgun (WGS) entry which is preliminary data.</text>
</comment>
<dbReference type="AlphaFoldDB" id="A0A1V9G0L8"/>
<protein>
    <recommendedName>
        <fullName evidence="1">Cyclic nucleotide-binding domain-containing protein</fullName>
    </recommendedName>
</protein>
<keyword evidence="3" id="KW-1185">Reference proteome</keyword>
<name>A0A1V9G0L8_9BACT</name>
<reference evidence="2 3" key="1">
    <citation type="submission" date="2016-03" db="EMBL/GenBank/DDBJ databases">
        <title>Niastella vici sp. nov., isolated from farmland soil.</title>
        <authorList>
            <person name="Chen L."/>
            <person name="Wang D."/>
            <person name="Yang S."/>
            <person name="Wang G."/>
        </authorList>
    </citation>
    <scope>NUCLEOTIDE SEQUENCE [LARGE SCALE GENOMIC DNA]</scope>
    <source>
        <strain evidence="2 3">DJ57</strain>
    </source>
</reference>
<feature type="domain" description="Cyclic nucleotide-binding" evidence="1">
    <location>
        <begin position="26"/>
        <end position="114"/>
    </location>
</feature>
<dbReference type="OrthoDB" id="9152304at2"/>
<dbReference type="InterPro" id="IPR018490">
    <property type="entry name" value="cNMP-bd_dom_sf"/>
</dbReference>
<dbReference type="Gene3D" id="2.60.120.10">
    <property type="entry name" value="Jelly Rolls"/>
    <property type="match status" value="1"/>
</dbReference>
<organism evidence="2 3">
    <name type="scientific">Niastella vici</name>
    <dbReference type="NCBI Taxonomy" id="1703345"/>
    <lineage>
        <taxon>Bacteria</taxon>
        <taxon>Pseudomonadati</taxon>
        <taxon>Bacteroidota</taxon>
        <taxon>Chitinophagia</taxon>
        <taxon>Chitinophagales</taxon>
        <taxon>Chitinophagaceae</taxon>
        <taxon>Niastella</taxon>
    </lineage>
</organism>
<dbReference type="STRING" id="1703345.A3860_22430"/>
<dbReference type="Proteomes" id="UP000192796">
    <property type="component" value="Unassembled WGS sequence"/>
</dbReference>
<proteinExistence type="predicted"/>
<accession>A0A1V9G0L8</accession>
<evidence type="ECO:0000313" key="3">
    <source>
        <dbReference type="Proteomes" id="UP000192796"/>
    </source>
</evidence>
<evidence type="ECO:0000313" key="2">
    <source>
        <dbReference type="EMBL" id="OQP64165.1"/>
    </source>
</evidence>
<dbReference type="InterPro" id="IPR014710">
    <property type="entry name" value="RmlC-like_jellyroll"/>
</dbReference>
<dbReference type="Pfam" id="PF00027">
    <property type="entry name" value="cNMP_binding"/>
    <property type="match status" value="1"/>
</dbReference>